<protein>
    <submittedName>
        <fullName evidence="2">Uncharacterized protein LOC117361416</fullName>
    </submittedName>
</protein>
<proteinExistence type="predicted"/>
<dbReference type="InParanoid" id="A0A6P8QWT2"/>
<accession>A0A6P8QWT2</accession>
<dbReference type="InterPro" id="IPR036514">
    <property type="entry name" value="SGNH_hydro_sf"/>
</dbReference>
<dbReference type="KEGG" id="gsh:117361416"/>
<evidence type="ECO:0000313" key="1">
    <source>
        <dbReference type="Proteomes" id="UP000515159"/>
    </source>
</evidence>
<dbReference type="AlphaFoldDB" id="A0A6P8QWT2"/>
<evidence type="ECO:0000313" key="2">
    <source>
        <dbReference type="RefSeq" id="XP_033802607.1"/>
    </source>
</evidence>
<reference evidence="2" key="1">
    <citation type="submission" date="2025-08" db="UniProtKB">
        <authorList>
            <consortium name="RefSeq"/>
        </authorList>
    </citation>
    <scope>IDENTIFICATION</scope>
</reference>
<keyword evidence="1" id="KW-1185">Reference proteome</keyword>
<dbReference type="SUPFAM" id="SSF52266">
    <property type="entry name" value="SGNH hydrolase"/>
    <property type="match status" value="1"/>
</dbReference>
<organism evidence="1 2">
    <name type="scientific">Geotrypetes seraphini</name>
    <name type="common">Gaboon caecilian</name>
    <name type="synonym">Caecilia seraphini</name>
    <dbReference type="NCBI Taxonomy" id="260995"/>
    <lineage>
        <taxon>Eukaryota</taxon>
        <taxon>Metazoa</taxon>
        <taxon>Chordata</taxon>
        <taxon>Craniata</taxon>
        <taxon>Vertebrata</taxon>
        <taxon>Euteleostomi</taxon>
        <taxon>Amphibia</taxon>
        <taxon>Gymnophiona</taxon>
        <taxon>Geotrypetes</taxon>
    </lineage>
</organism>
<dbReference type="GeneID" id="117361416"/>
<dbReference type="Gene3D" id="3.40.50.1110">
    <property type="entry name" value="SGNH hydrolase"/>
    <property type="match status" value="1"/>
</dbReference>
<gene>
    <name evidence="2" type="primary">LOC117361416</name>
</gene>
<dbReference type="RefSeq" id="XP_033802607.1">
    <property type="nucleotide sequence ID" value="XM_033946716.1"/>
</dbReference>
<sequence>MSVPDTSRTPVREVASTSVAAAPRTSVSFPDPRHPVHLPPDICVWVCGHSLIFWAHKHAQESRWGNNLELVEHGIRLRWLGIRGMYWDQLLPTLHQASCFSAPVLILIHLGGNDLCKVKGVHLIRQMKSDLLFVACTFPRARMVWSHILPRRCWRDAHKPAAVERLPKRVNAEISKFVSMLGGLVLVHDLISVDCPGLFRPDGVHLSVIGLNIFLSVLQDLIGSCFGR</sequence>
<name>A0A6P8QWT2_GEOSA</name>
<dbReference type="OrthoDB" id="9909727at2759"/>
<dbReference type="Proteomes" id="UP000515159">
    <property type="component" value="Chromosome 5"/>
</dbReference>